<dbReference type="InterPro" id="IPR058624">
    <property type="entry name" value="MdtA-like_HH"/>
</dbReference>
<reference evidence="9 10" key="1">
    <citation type="submission" date="2019-11" db="EMBL/GenBank/DDBJ databases">
        <title>Whole-genome sequencing of Allorhizobium vitis.</title>
        <authorList>
            <person name="Gan H.M."/>
            <person name="Savka M.A."/>
        </authorList>
    </citation>
    <scope>NUCLEOTIDE SEQUENCE [LARGE SCALE GENOMIC DNA]</scope>
    <source>
        <strain evidence="9 10">AB4</strain>
    </source>
</reference>
<dbReference type="Gene3D" id="2.40.30.170">
    <property type="match status" value="1"/>
</dbReference>
<name>A0ABD6G747_AGRVI</name>
<proteinExistence type="inferred from homology"/>
<feature type="region of interest" description="Disordered" evidence="3">
    <location>
        <begin position="364"/>
        <end position="386"/>
    </location>
</feature>
<dbReference type="RefSeq" id="WP_070165468.1">
    <property type="nucleotide sequence ID" value="NZ_CP118260.1"/>
</dbReference>
<dbReference type="Gene3D" id="2.40.50.100">
    <property type="match status" value="1"/>
</dbReference>
<dbReference type="PANTHER" id="PTHR30158">
    <property type="entry name" value="ACRA/E-RELATED COMPONENT OF DRUG EFFLUX TRANSPORTER"/>
    <property type="match status" value="1"/>
</dbReference>
<dbReference type="Gene3D" id="2.40.420.20">
    <property type="match status" value="1"/>
</dbReference>
<sequence>MQKTKRFLVAGCAVAALSFSTPSFAQMPNAGPPAVGVTIAKLKPINDTTEVNGRVEATDSVNLVARVTGFLEEQLFKEGSEVKKGQVLFRIERQSYEADLDSKKATLAENQATLENSNISLARNEQLRAGGSGSQSNLDDARATQRTSIAKVAESEADVRTSQINLGYTDIIAPIDGRIGLASVTVGNVVSSSSGTLATVVSQDPMYVKFPVSVRRLIELRQRFDKEGGLEKSVKLKIRLPDGRLYDQEGTLDFYDISVSENTDSITLRGTIPNPLLPTGHRELVNDEFVRVILETVEPTNYLTIPRASVMIDQQGTYVYVVDDKSIAQVRRVTLGQSTPEMAVVTNGLKEGDKVITDGIQRVRPNTPVNAQPADQAPSPAAPKQG</sequence>
<dbReference type="InterPro" id="IPR006143">
    <property type="entry name" value="RND_pump_MFP"/>
</dbReference>
<feature type="domain" description="Multidrug resistance protein MdtA-like beta-barrel" evidence="7">
    <location>
        <begin position="205"/>
        <end position="292"/>
    </location>
</feature>
<dbReference type="EMBL" id="MBEV02000004">
    <property type="protein sequence ID" value="MUP04963.1"/>
    <property type="molecule type" value="Genomic_DNA"/>
</dbReference>
<evidence type="ECO:0000256" key="3">
    <source>
        <dbReference type="SAM" id="MobiDB-lite"/>
    </source>
</evidence>
<evidence type="ECO:0000259" key="6">
    <source>
        <dbReference type="Pfam" id="PF25917"/>
    </source>
</evidence>
<dbReference type="Pfam" id="PF25917">
    <property type="entry name" value="BSH_RND"/>
    <property type="match status" value="1"/>
</dbReference>
<dbReference type="AlphaFoldDB" id="A0ABD6G747"/>
<evidence type="ECO:0000259" key="7">
    <source>
        <dbReference type="Pfam" id="PF25944"/>
    </source>
</evidence>
<dbReference type="PANTHER" id="PTHR30158:SF3">
    <property type="entry name" value="MULTIDRUG EFFLUX PUMP SUBUNIT ACRA-RELATED"/>
    <property type="match status" value="1"/>
</dbReference>
<dbReference type="InterPro" id="IPR058625">
    <property type="entry name" value="MdtA-like_BSH"/>
</dbReference>
<organism evidence="9 10">
    <name type="scientific">Agrobacterium vitis</name>
    <name type="common">Rhizobium vitis</name>
    <dbReference type="NCBI Taxonomy" id="373"/>
    <lineage>
        <taxon>Bacteria</taxon>
        <taxon>Pseudomonadati</taxon>
        <taxon>Pseudomonadota</taxon>
        <taxon>Alphaproteobacteria</taxon>
        <taxon>Hyphomicrobiales</taxon>
        <taxon>Rhizobiaceae</taxon>
        <taxon>Rhizobium/Agrobacterium group</taxon>
        <taxon>Agrobacterium</taxon>
    </lineage>
</organism>
<feature type="domain" description="Multidrug resistance protein MdtA-like C-terminal permuted SH3" evidence="8">
    <location>
        <begin position="301"/>
        <end position="362"/>
    </location>
</feature>
<dbReference type="Pfam" id="PF25876">
    <property type="entry name" value="HH_MFP_RND"/>
    <property type="match status" value="1"/>
</dbReference>
<dbReference type="InterPro" id="IPR058626">
    <property type="entry name" value="MdtA-like_b-barrel"/>
</dbReference>
<gene>
    <name evidence="9" type="ORF">BBI04_009060</name>
</gene>
<feature type="domain" description="Multidrug resistance protein MdtA-like alpha-helical hairpin" evidence="5">
    <location>
        <begin position="100"/>
        <end position="169"/>
    </location>
</feature>
<dbReference type="InterPro" id="IPR058627">
    <property type="entry name" value="MdtA-like_C"/>
</dbReference>
<evidence type="ECO:0000256" key="4">
    <source>
        <dbReference type="SAM" id="SignalP"/>
    </source>
</evidence>
<feature type="domain" description="Multidrug resistance protein MdtA-like barrel-sandwich hybrid" evidence="6">
    <location>
        <begin position="61"/>
        <end position="200"/>
    </location>
</feature>
<comment type="subcellular location">
    <subcellularLocation>
        <location evidence="1">Cell envelope</location>
    </subcellularLocation>
</comment>
<dbReference type="SUPFAM" id="SSF111369">
    <property type="entry name" value="HlyD-like secretion proteins"/>
    <property type="match status" value="1"/>
</dbReference>
<evidence type="ECO:0000259" key="5">
    <source>
        <dbReference type="Pfam" id="PF25876"/>
    </source>
</evidence>
<accession>A0ABD6G747</accession>
<protein>
    <submittedName>
        <fullName evidence="9">Efflux RND transporter periplasmic adaptor subunit</fullName>
    </submittedName>
</protein>
<comment type="similarity">
    <text evidence="2">Belongs to the membrane fusion protein (MFP) (TC 8.A.1) family.</text>
</comment>
<keyword evidence="4" id="KW-0732">Signal</keyword>
<dbReference type="Pfam" id="PF25944">
    <property type="entry name" value="Beta-barrel_RND"/>
    <property type="match status" value="1"/>
</dbReference>
<dbReference type="Pfam" id="PF25967">
    <property type="entry name" value="RND-MFP_C"/>
    <property type="match status" value="1"/>
</dbReference>
<feature type="signal peptide" evidence="4">
    <location>
        <begin position="1"/>
        <end position="25"/>
    </location>
</feature>
<evidence type="ECO:0000256" key="1">
    <source>
        <dbReference type="ARBA" id="ARBA00004196"/>
    </source>
</evidence>
<evidence type="ECO:0000313" key="9">
    <source>
        <dbReference type="EMBL" id="MUP04963.1"/>
    </source>
</evidence>
<evidence type="ECO:0000313" key="10">
    <source>
        <dbReference type="Proteomes" id="UP000175993"/>
    </source>
</evidence>
<feature type="chain" id="PRO_5044820421" evidence="4">
    <location>
        <begin position="26"/>
        <end position="386"/>
    </location>
</feature>
<evidence type="ECO:0000256" key="2">
    <source>
        <dbReference type="ARBA" id="ARBA00009477"/>
    </source>
</evidence>
<evidence type="ECO:0000259" key="8">
    <source>
        <dbReference type="Pfam" id="PF25967"/>
    </source>
</evidence>
<comment type="caution">
    <text evidence="9">The sequence shown here is derived from an EMBL/GenBank/DDBJ whole genome shotgun (WGS) entry which is preliminary data.</text>
</comment>
<dbReference type="Proteomes" id="UP000175993">
    <property type="component" value="Unassembled WGS sequence"/>
</dbReference>
<feature type="compositionally biased region" description="Low complexity" evidence="3">
    <location>
        <begin position="371"/>
        <end position="386"/>
    </location>
</feature>
<dbReference type="Gene3D" id="1.10.287.470">
    <property type="entry name" value="Helix hairpin bin"/>
    <property type="match status" value="1"/>
</dbReference>
<dbReference type="NCBIfam" id="TIGR01730">
    <property type="entry name" value="RND_mfp"/>
    <property type="match status" value="1"/>
</dbReference>